<dbReference type="SMART" id="SM01079">
    <property type="entry name" value="CHASE"/>
    <property type="match status" value="1"/>
</dbReference>
<evidence type="ECO:0000313" key="4">
    <source>
        <dbReference type="EMBL" id="SIO96818.1"/>
    </source>
</evidence>
<dbReference type="GO" id="GO:0003824">
    <property type="term" value="F:catalytic activity"/>
    <property type="evidence" value="ECO:0007669"/>
    <property type="project" value="UniProtKB-ARBA"/>
</dbReference>
<dbReference type="NCBIfam" id="TIGR00254">
    <property type="entry name" value="GGDEF"/>
    <property type="match status" value="1"/>
</dbReference>
<dbReference type="PROSITE" id="PS50887">
    <property type="entry name" value="GGDEF"/>
    <property type="match status" value="1"/>
</dbReference>
<protein>
    <submittedName>
        <fullName evidence="4">Response regulator PleD</fullName>
    </submittedName>
</protein>
<reference evidence="4 5" key="1">
    <citation type="submission" date="2016-12" db="EMBL/GenBank/DDBJ databases">
        <authorList>
            <person name="Song W.-J."/>
            <person name="Kurnit D.M."/>
        </authorList>
    </citation>
    <scope>NUCLEOTIDE SEQUENCE [LARGE SCALE GENOMIC DNA]</scope>
    <source>
        <strain evidence="4 5">CECT 9026</strain>
    </source>
</reference>
<dbReference type="PROSITE" id="PS50839">
    <property type="entry name" value="CHASE"/>
    <property type="match status" value="1"/>
</dbReference>
<dbReference type="Proteomes" id="UP000184774">
    <property type="component" value="Unassembled WGS sequence"/>
</dbReference>
<dbReference type="CDD" id="cd01949">
    <property type="entry name" value="GGDEF"/>
    <property type="match status" value="1"/>
</dbReference>
<dbReference type="EMBL" id="FSSB01000061">
    <property type="protein sequence ID" value="SIO96818.1"/>
    <property type="molecule type" value="Genomic_DNA"/>
</dbReference>
<keyword evidence="1" id="KW-0472">Membrane</keyword>
<proteinExistence type="predicted"/>
<keyword evidence="1" id="KW-1133">Transmembrane helix</keyword>
<dbReference type="Pfam" id="PF03924">
    <property type="entry name" value="CHASE"/>
    <property type="match status" value="1"/>
</dbReference>
<evidence type="ECO:0000313" key="5">
    <source>
        <dbReference type="Proteomes" id="UP000184774"/>
    </source>
</evidence>
<evidence type="ECO:0000259" key="3">
    <source>
        <dbReference type="PROSITE" id="PS50887"/>
    </source>
</evidence>
<dbReference type="AlphaFoldDB" id="A0A1N6MBI9"/>
<dbReference type="PANTHER" id="PTHR46663:SF2">
    <property type="entry name" value="GGDEF DOMAIN-CONTAINING PROTEIN"/>
    <property type="match status" value="1"/>
</dbReference>
<feature type="transmembrane region" description="Helical" evidence="1">
    <location>
        <begin position="271"/>
        <end position="291"/>
    </location>
</feature>
<evidence type="ECO:0000259" key="2">
    <source>
        <dbReference type="PROSITE" id="PS50839"/>
    </source>
</evidence>
<dbReference type="InterPro" id="IPR052163">
    <property type="entry name" value="DGC-Regulatory_Protein"/>
</dbReference>
<dbReference type="SMART" id="SM00267">
    <property type="entry name" value="GGDEF"/>
    <property type="match status" value="1"/>
</dbReference>
<keyword evidence="1" id="KW-0812">Transmembrane</keyword>
<evidence type="ECO:0000256" key="1">
    <source>
        <dbReference type="SAM" id="Phobius"/>
    </source>
</evidence>
<dbReference type="InterPro" id="IPR043128">
    <property type="entry name" value="Rev_trsase/Diguanyl_cyclase"/>
</dbReference>
<sequence length="455" mass="52268">MRDVLFKKWTVIGFLVLLACILIVLVEFIFQRHQEVMRQEIQSRTTEELSIIRFKLEATILADIYVAKSLSTLTTVNASTVAESWEKVSQRIMEQGKYIRSLSLAPNDIIEYVYPLKENNKNKVVGLDFRTMPEQWKTVKQAHELKEIFIAGPVARGEDDQVIIARCPVFLDPPYNQFYWGVISVDIDIDSLLESLKVDEVLPGYDIAIRGKDSSGEQGAVFWGEPDVFQHAFAQEMIYFPHGSWSIAIAEQDNVNILDQVPWFQTNIVRVIGYLLLVFLIASFLVIYRLYDKSNRLSLYDELTHLPNRRYFMNELNRYFEREKRAKQPMGFALLCIDVNKFKTINDTHGHNVGDQVLVECARRIENAIRDNDCAARIGGDEFLVLLKGGEKGEDLRKIMDRVRHAVGVTPVICGELAIPVGISVGYTRYQPEMQSVNEMIHHADNEMYDEKYAS</sequence>
<dbReference type="SUPFAM" id="SSF55073">
    <property type="entry name" value="Nucleotide cyclase"/>
    <property type="match status" value="1"/>
</dbReference>
<accession>A0A1N6MBI9</accession>
<feature type="domain" description="CHASE" evidence="2">
    <location>
        <begin position="109"/>
        <end position="196"/>
    </location>
</feature>
<dbReference type="RefSeq" id="WP_159439506.1">
    <property type="nucleotide sequence ID" value="NZ_AP024908.1"/>
</dbReference>
<feature type="transmembrane region" description="Helical" evidence="1">
    <location>
        <begin position="12"/>
        <end position="30"/>
    </location>
</feature>
<dbReference type="PANTHER" id="PTHR46663">
    <property type="entry name" value="DIGUANYLATE CYCLASE DGCT-RELATED"/>
    <property type="match status" value="1"/>
</dbReference>
<dbReference type="InterPro" id="IPR000160">
    <property type="entry name" value="GGDEF_dom"/>
</dbReference>
<gene>
    <name evidence="4" type="primary">pleD_8</name>
    <name evidence="4" type="ORF">VSP9026_04643</name>
</gene>
<dbReference type="Gene3D" id="3.30.70.270">
    <property type="match status" value="1"/>
</dbReference>
<dbReference type="PROSITE" id="PS51257">
    <property type="entry name" value="PROKAR_LIPOPROTEIN"/>
    <property type="match status" value="1"/>
</dbReference>
<dbReference type="InterPro" id="IPR006189">
    <property type="entry name" value="CHASE_dom"/>
</dbReference>
<name>A0A1N6MBI9_9VIBR</name>
<feature type="domain" description="GGDEF" evidence="3">
    <location>
        <begin position="330"/>
        <end position="455"/>
    </location>
</feature>
<dbReference type="InterPro" id="IPR029787">
    <property type="entry name" value="Nucleotide_cyclase"/>
</dbReference>
<dbReference type="Pfam" id="PF00990">
    <property type="entry name" value="GGDEF"/>
    <property type="match status" value="1"/>
</dbReference>
<organism evidence="4 5">
    <name type="scientific">Vibrio spartinae</name>
    <dbReference type="NCBI Taxonomy" id="1918945"/>
    <lineage>
        <taxon>Bacteria</taxon>
        <taxon>Pseudomonadati</taxon>
        <taxon>Pseudomonadota</taxon>
        <taxon>Gammaproteobacteria</taxon>
        <taxon>Vibrionales</taxon>
        <taxon>Vibrionaceae</taxon>
        <taxon>Vibrio</taxon>
    </lineage>
</organism>
<dbReference type="OrthoDB" id="9812260at2"/>